<reference evidence="19 20" key="1">
    <citation type="submission" date="2018-06" db="EMBL/GenBank/DDBJ databases">
        <title>Genomic Encyclopedia of Archaeal and Bacterial Type Strains, Phase II (KMG-II): from individual species to whole genera.</title>
        <authorList>
            <person name="Goeker M."/>
        </authorList>
    </citation>
    <scope>NUCLEOTIDE SEQUENCE [LARGE SCALE GENOMIC DNA]</scope>
    <source>
        <strain evidence="19 20">ATCC BAA-1881</strain>
    </source>
</reference>
<dbReference type="GO" id="GO:0016887">
    <property type="term" value="F:ATP hydrolysis activity"/>
    <property type="evidence" value="ECO:0007669"/>
    <property type="project" value="UniProtKB-UniRule"/>
</dbReference>
<evidence type="ECO:0000256" key="5">
    <source>
        <dbReference type="ARBA" id="ARBA00022692"/>
    </source>
</evidence>
<comment type="subcellular location">
    <subcellularLocation>
        <location evidence="15">Cell membrane</location>
        <topology evidence="15">Multi-pass membrane protein</topology>
        <orientation evidence="15">Cytoplasmic side</orientation>
    </subcellularLocation>
    <subcellularLocation>
        <location evidence="1">Membrane</location>
    </subcellularLocation>
</comment>
<evidence type="ECO:0000256" key="1">
    <source>
        <dbReference type="ARBA" id="ARBA00004370"/>
    </source>
</evidence>
<dbReference type="GO" id="GO:0051301">
    <property type="term" value="P:cell division"/>
    <property type="evidence" value="ECO:0007669"/>
    <property type="project" value="UniProtKB-KW"/>
</dbReference>
<dbReference type="Gene3D" id="1.10.8.60">
    <property type="match status" value="1"/>
</dbReference>
<dbReference type="InterPro" id="IPR000642">
    <property type="entry name" value="Peptidase_M41"/>
</dbReference>
<evidence type="ECO:0000256" key="8">
    <source>
        <dbReference type="ARBA" id="ARBA00022801"/>
    </source>
</evidence>
<keyword evidence="19" id="KW-0132">Cell division</keyword>
<dbReference type="GO" id="GO:0004222">
    <property type="term" value="F:metalloendopeptidase activity"/>
    <property type="evidence" value="ECO:0007669"/>
    <property type="project" value="InterPro"/>
</dbReference>
<dbReference type="InterPro" id="IPR011546">
    <property type="entry name" value="Pept_M41_FtsH_extracell"/>
</dbReference>
<evidence type="ECO:0000259" key="18">
    <source>
        <dbReference type="SMART" id="SM00382"/>
    </source>
</evidence>
<evidence type="ECO:0000256" key="17">
    <source>
        <dbReference type="SAM" id="MobiDB-lite"/>
    </source>
</evidence>
<dbReference type="Pfam" id="PF17862">
    <property type="entry name" value="AAA_lid_3"/>
    <property type="match status" value="1"/>
</dbReference>
<keyword evidence="11 15" id="KW-1133">Transmembrane helix</keyword>
<dbReference type="FunFam" id="3.40.50.300:FF:000001">
    <property type="entry name" value="ATP-dependent zinc metalloprotease FtsH"/>
    <property type="match status" value="1"/>
</dbReference>
<proteinExistence type="inferred from homology"/>
<name>A0A326UNC0_THEHA</name>
<dbReference type="NCBIfam" id="TIGR01241">
    <property type="entry name" value="FtsH_fam"/>
    <property type="match status" value="1"/>
</dbReference>
<dbReference type="SUPFAM" id="SSF140990">
    <property type="entry name" value="FtsH protease domain-like"/>
    <property type="match status" value="1"/>
</dbReference>
<dbReference type="InterPro" id="IPR003593">
    <property type="entry name" value="AAA+_ATPase"/>
</dbReference>
<evidence type="ECO:0000256" key="15">
    <source>
        <dbReference type="HAMAP-Rule" id="MF_01458"/>
    </source>
</evidence>
<dbReference type="InterPro" id="IPR041569">
    <property type="entry name" value="AAA_lid_3"/>
</dbReference>
<organism evidence="19 20">
    <name type="scientific">Thermosporothrix hazakensis</name>
    <dbReference type="NCBI Taxonomy" id="644383"/>
    <lineage>
        <taxon>Bacteria</taxon>
        <taxon>Bacillati</taxon>
        <taxon>Chloroflexota</taxon>
        <taxon>Ktedonobacteria</taxon>
        <taxon>Ktedonobacterales</taxon>
        <taxon>Thermosporotrichaceae</taxon>
        <taxon>Thermosporothrix</taxon>
    </lineage>
</organism>
<evidence type="ECO:0000256" key="6">
    <source>
        <dbReference type="ARBA" id="ARBA00022723"/>
    </source>
</evidence>
<dbReference type="CDD" id="cd19501">
    <property type="entry name" value="RecA-like_FtsH"/>
    <property type="match status" value="1"/>
</dbReference>
<dbReference type="PANTHER" id="PTHR23076:SF97">
    <property type="entry name" value="ATP-DEPENDENT ZINC METALLOPROTEASE YME1L1"/>
    <property type="match status" value="1"/>
</dbReference>
<keyword evidence="4 15" id="KW-0645">Protease</keyword>
<evidence type="ECO:0000256" key="12">
    <source>
        <dbReference type="ARBA" id="ARBA00023049"/>
    </source>
</evidence>
<evidence type="ECO:0000256" key="13">
    <source>
        <dbReference type="ARBA" id="ARBA00023136"/>
    </source>
</evidence>
<feature type="binding site" evidence="15">
    <location>
        <position position="572"/>
    </location>
    <ligand>
        <name>Zn(2+)</name>
        <dbReference type="ChEBI" id="CHEBI:29105"/>
        <note>catalytic</note>
    </ligand>
</feature>
<dbReference type="SMART" id="SM00382">
    <property type="entry name" value="AAA"/>
    <property type="match status" value="1"/>
</dbReference>
<evidence type="ECO:0000256" key="2">
    <source>
        <dbReference type="ARBA" id="ARBA00010044"/>
    </source>
</evidence>
<dbReference type="SUPFAM" id="SSF52540">
    <property type="entry name" value="P-loop containing nucleoside triphosphate hydrolases"/>
    <property type="match status" value="1"/>
</dbReference>
<dbReference type="GO" id="GO:0004176">
    <property type="term" value="F:ATP-dependent peptidase activity"/>
    <property type="evidence" value="ECO:0007669"/>
    <property type="project" value="InterPro"/>
</dbReference>
<dbReference type="Proteomes" id="UP000248806">
    <property type="component" value="Unassembled WGS sequence"/>
</dbReference>
<feature type="domain" description="AAA+ ATPase" evidence="18">
    <location>
        <begin position="344"/>
        <end position="482"/>
    </location>
</feature>
<dbReference type="PANTHER" id="PTHR23076">
    <property type="entry name" value="METALLOPROTEASE M41 FTSH"/>
    <property type="match status" value="1"/>
</dbReference>
<dbReference type="EC" id="3.4.24.-" evidence="15"/>
<dbReference type="InterPro" id="IPR003960">
    <property type="entry name" value="ATPase_AAA_CS"/>
</dbReference>
<dbReference type="HAMAP" id="MF_01458">
    <property type="entry name" value="FtsH"/>
    <property type="match status" value="1"/>
</dbReference>
<dbReference type="InterPro" id="IPR005936">
    <property type="entry name" value="FtsH"/>
</dbReference>
<dbReference type="GO" id="GO:0008270">
    <property type="term" value="F:zinc ion binding"/>
    <property type="evidence" value="ECO:0007669"/>
    <property type="project" value="UniProtKB-UniRule"/>
</dbReference>
<feature type="transmembrane region" description="Helical" evidence="15">
    <location>
        <begin position="224"/>
        <end position="243"/>
    </location>
</feature>
<gene>
    <name evidence="15" type="primary">ftsH</name>
    <name evidence="19" type="ORF">EI42_00022</name>
</gene>
<dbReference type="FunFam" id="1.20.58.760:FF:000001">
    <property type="entry name" value="ATP-dependent zinc metalloprotease FtsH"/>
    <property type="match status" value="1"/>
</dbReference>
<dbReference type="Gene3D" id="3.40.50.300">
    <property type="entry name" value="P-loop containing nucleotide triphosphate hydrolases"/>
    <property type="match status" value="1"/>
</dbReference>
<dbReference type="EMBL" id="QKUF01000001">
    <property type="protein sequence ID" value="PZW35859.1"/>
    <property type="molecule type" value="Genomic_DNA"/>
</dbReference>
<evidence type="ECO:0000256" key="7">
    <source>
        <dbReference type="ARBA" id="ARBA00022741"/>
    </source>
</evidence>
<evidence type="ECO:0000256" key="4">
    <source>
        <dbReference type="ARBA" id="ARBA00022670"/>
    </source>
</evidence>
<comment type="function">
    <text evidence="15">Acts as a processive, ATP-dependent zinc metallopeptidase for both cytoplasmic and membrane proteins. Plays a role in the quality control of integral membrane proteins.</text>
</comment>
<dbReference type="InterPro" id="IPR037219">
    <property type="entry name" value="Peptidase_M41-like"/>
</dbReference>
<feature type="active site" evidence="15">
    <location>
        <position position="573"/>
    </location>
</feature>
<comment type="cofactor">
    <cofactor evidence="15">
        <name>Zn(2+)</name>
        <dbReference type="ChEBI" id="CHEBI:29105"/>
    </cofactor>
    <text evidence="15">Binds 1 zinc ion per subunit.</text>
</comment>
<evidence type="ECO:0000313" key="19">
    <source>
        <dbReference type="EMBL" id="PZW35859.1"/>
    </source>
</evidence>
<comment type="similarity">
    <text evidence="2 15">In the C-terminal section; belongs to the peptidase M41 family.</text>
</comment>
<evidence type="ECO:0000313" key="20">
    <source>
        <dbReference type="Proteomes" id="UP000248806"/>
    </source>
</evidence>
<evidence type="ECO:0000256" key="14">
    <source>
        <dbReference type="ARBA" id="ARBA00061570"/>
    </source>
</evidence>
<dbReference type="GO" id="GO:0005886">
    <property type="term" value="C:plasma membrane"/>
    <property type="evidence" value="ECO:0007669"/>
    <property type="project" value="UniProtKB-SubCell"/>
</dbReference>
<dbReference type="GO" id="GO:0006508">
    <property type="term" value="P:proteolysis"/>
    <property type="evidence" value="ECO:0007669"/>
    <property type="project" value="UniProtKB-KW"/>
</dbReference>
<keyword evidence="6 15" id="KW-0479">Metal-binding</keyword>
<comment type="subunit">
    <text evidence="15">Homohexamer.</text>
</comment>
<evidence type="ECO:0000256" key="10">
    <source>
        <dbReference type="ARBA" id="ARBA00022840"/>
    </source>
</evidence>
<comment type="similarity">
    <text evidence="16">Belongs to the AAA ATPase family.</text>
</comment>
<dbReference type="Pfam" id="PF01434">
    <property type="entry name" value="Peptidase_M41"/>
    <property type="match status" value="1"/>
</dbReference>
<dbReference type="InterPro" id="IPR003959">
    <property type="entry name" value="ATPase_AAA_core"/>
</dbReference>
<dbReference type="Gene3D" id="3.30.720.210">
    <property type="match status" value="1"/>
</dbReference>
<keyword evidence="12 15" id="KW-0482">Metalloprotease</keyword>
<dbReference type="PROSITE" id="PS00674">
    <property type="entry name" value="AAA"/>
    <property type="match status" value="1"/>
</dbReference>
<feature type="binding site" evidence="15">
    <location>
        <position position="650"/>
    </location>
    <ligand>
        <name>Zn(2+)</name>
        <dbReference type="ChEBI" id="CHEBI:29105"/>
        <note>catalytic</note>
    </ligand>
</feature>
<feature type="compositionally biased region" description="Polar residues" evidence="17">
    <location>
        <begin position="154"/>
        <end position="175"/>
    </location>
</feature>
<evidence type="ECO:0000256" key="11">
    <source>
        <dbReference type="ARBA" id="ARBA00022989"/>
    </source>
</evidence>
<evidence type="ECO:0000256" key="9">
    <source>
        <dbReference type="ARBA" id="ARBA00022833"/>
    </source>
</evidence>
<dbReference type="Pfam" id="PF00004">
    <property type="entry name" value="AAA"/>
    <property type="match status" value="1"/>
</dbReference>
<keyword evidence="3 15" id="KW-1003">Cell membrane</keyword>
<dbReference type="RefSeq" id="WP_111317493.1">
    <property type="nucleotide sequence ID" value="NZ_BIFX01000001.1"/>
</dbReference>
<keyword evidence="19" id="KW-0131">Cell cycle</keyword>
<sequence length="785" mass="86759">MAGRKKGNGDLATGYITRYDEKVADRRRANRLFDLWLGEVNSMDDKAGRRKRLLIESGRRLKTARDYGQRAWKQVHTLSSGVWTFLLLSVLLVLLYALFTQLPPLPVGKGGPNGEAVVAYSDFTNMVTQGKIDEVAIRGNEISAHLKEPLKLQDASSPDETSPSTMPRYAFSTNPAQPQRNVATEVFTRMPPSGDDQLQPLLNRHQVSVRVYPANQGAGWFSSLWHFIPVMLALAGIWFFLAMRNNGKSMRSIDERISEIGKSRVRRFQREKEGGGTAARKGNEKLTEGVESGVGAKAKSIQVVEHTGVTFADVAGIDEVRHEVEEIVQFLRHPETYKRLGARIPRGALLVGPPGTGKTLLAKAVAGEAGVPFFSMSASEFVEMYVGVGASRVRDLFNQARRSAPCIIFIDELDAVGRKRSMRITNNDERDQTLNQLLVELDGFDGRESVIVLAATNRVDILDKALLRPGRFDRHITVAAPTRSGREAILRVHTRKTPLHDNVDLDKLARLTVGMTGADLANLVNEAALIAARRDLDCLDEQCFAEALARVQLGALRPLLLDEKERKIIAVHESGHALVAHYLPEADPVNCVTILPRGQSLGVTQFVPDDDRYNYSRQMLMARIAVGLGGRVAEELTFGSEQVTTGAENDFQVVTDLARRMVTRWGMSRELGPVFAEQQAEEAYAMAFKRFEPESRTLALDQQGRPVLNGGLPRAYQSAEPTPAPVSGVALQSAIDAEVLRILDDGRVLARTVLSEHAAQLKKLSDALLEHEMLSREQFLTLLQD</sequence>
<feature type="binding site" evidence="15">
    <location>
        <begin position="352"/>
        <end position="359"/>
    </location>
    <ligand>
        <name>ATP</name>
        <dbReference type="ChEBI" id="CHEBI:30616"/>
    </ligand>
</feature>
<dbReference type="InterPro" id="IPR027417">
    <property type="entry name" value="P-loop_NTPase"/>
</dbReference>
<evidence type="ECO:0000256" key="3">
    <source>
        <dbReference type="ARBA" id="ARBA00022475"/>
    </source>
</evidence>
<dbReference type="Pfam" id="PF06480">
    <property type="entry name" value="FtsH_ext"/>
    <property type="match status" value="1"/>
</dbReference>
<keyword evidence="5 15" id="KW-0812">Transmembrane</keyword>
<keyword evidence="10 15" id="KW-0067">ATP-binding</keyword>
<dbReference type="FunFam" id="1.10.8.60:FF:000001">
    <property type="entry name" value="ATP-dependent zinc metalloprotease FtsH"/>
    <property type="match status" value="1"/>
</dbReference>
<dbReference type="PRINTS" id="PR00830">
    <property type="entry name" value="ENDOLAPTASE"/>
</dbReference>
<keyword evidence="20" id="KW-1185">Reference proteome</keyword>
<comment type="caution">
    <text evidence="19">The sequence shown here is derived from an EMBL/GenBank/DDBJ whole genome shotgun (WGS) entry which is preliminary data.</text>
</comment>
<keyword evidence="7 15" id="KW-0547">Nucleotide-binding</keyword>
<protein>
    <recommendedName>
        <fullName evidence="15">ATP-dependent zinc metalloprotease FtsH</fullName>
        <ecNumber evidence="15">3.4.24.-</ecNumber>
    </recommendedName>
</protein>
<keyword evidence="8 15" id="KW-0378">Hydrolase</keyword>
<dbReference type="GO" id="GO:0030163">
    <property type="term" value="P:protein catabolic process"/>
    <property type="evidence" value="ECO:0007669"/>
    <property type="project" value="UniProtKB-UniRule"/>
</dbReference>
<evidence type="ECO:0000256" key="16">
    <source>
        <dbReference type="RuleBase" id="RU003651"/>
    </source>
</evidence>
<dbReference type="AlphaFoldDB" id="A0A326UNC0"/>
<dbReference type="GO" id="GO:0005524">
    <property type="term" value="F:ATP binding"/>
    <property type="evidence" value="ECO:0007669"/>
    <property type="project" value="UniProtKB-UniRule"/>
</dbReference>
<dbReference type="OrthoDB" id="9809379at2"/>
<keyword evidence="9 15" id="KW-0862">Zinc</keyword>
<feature type="binding site" evidence="15">
    <location>
        <position position="576"/>
    </location>
    <ligand>
        <name>Zn(2+)</name>
        <dbReference type="ChEBI" id="CHEBI:29105"/>
        <note>catalytic</note>
    </ligand>
</feature>
<feature type="transmembrane region" description="Helical" evidence="15">
    <location>
        <begin position="80"/>
        <end position="99"/>
    </location>
</feature>
<dbReference type="Gene3D" id="1.20.58.760">
    <property type="entry name" value="Peptidase M41"/>
    <property type="match status" value="1"/>
</dbReference>
<keyword evidence="13 15" id="KW-0472">Membrane</keyword>
<accession>A0A326UNC0</accession>
<comment type="similarity">
    <text evidence="14 15">In the central section; belongs to the AAA ATPase family.</text>
</comment>
<feature type="region of interest" description="Disordered" evidence="17">
    <location>
        <begin position="148"/>
        <end position="175"/>
    </location>
</feature>